<organism evidence="2 3">
    <name type="scientific">Lolium multiflorum</name>
    <name type="common">Italian ryegrass</name>
    <name type="synonym">Lolium perenne subsp. multiflorum</name>
    <dbReference type="NCBI Taxonomy" id="4521"/>
    <lineage>
        <taxon>Eukaryota</taxon>
        <taxon>Viridiplantae</taxon>
        <taxon>Streptophyta</taxon>
        <taxon>Embryophyta</taxon>
        <taxon>Tracheophyta</taxon>
        <taxon>Spermatophyta</taxon>
        <taxon>Magnoliopsida</taxon>
        <taxon>Liliopsida</taxon>
        <taxon>Poales</taxon>
        <taxon>Poaceae</taxon>
        <taxon>BOP clade</taxon>
        <taxon>Pooideae</taxon>
        <taxon>Poodae</taxon>
        <taxon>Poeae</taxon>
        <taxon>Poeae Chloroplast Group 2 (Poeae type)</taxon>
        <taxon>Loliodinae</taxon>
        <taxon>Loliinae</taxon>
        <taxon>Lolium</taxon>
    </lineage>
</organism>
<dbReference type="EMBL" id="JAUUTY010000326">
    <property type="protein sequence ID" value="KAK1601888.1"/>
    <property type="molecule type" value="Genomic_DNA"/>
</dbReference>
<feature type="region of interest" description="Disordered" evidence="1">
    <location>
        <begin position="1"/>
        <end position="55"/>
    </location>
</feature>
<evidence type="ECO:0008006" key="4">
    <source>
        <dbReference type="Google" id="ProtNLM"/>
    </source>
</evidence>
<gene>
    <name evidence="2" type="ORF">QYE76_017593</name>
</gene>
<sequence length="168" mass="18384">MTRCSGGDGGVDGGDDDDDDGDDVPLDDDGDGVDFLREGISPADSCPPESSFLSEQGKNSVEDYYQELQTGMIRCGIVEDNEAMLARFFGGLNKEIQHILDYKESYIVVVSATISATISWDCTSTYYLQVHRACITSTTCCYSTTICWSSSEFIFHGLHGEDTTRNLP</sequence>
<reference evidence="2" key="1">
    <citation type="submission" date="2023-07" db="EMBL/GenBank/DDBJ databases">
        <title>A chromosome-level genome assembly of Lolium multiflorum.</title>
        <authorList>
            <person name="Chen Y."/>
            <person name="Copetti D."/>
            <person name="Kolliker R."/>
            <person name="Studer B."/>
        </authorList>
    </citation>
    <scope>NUCLEOTIDE SEQUENCE</scope>
    <source>
        <strain evidence="2">02402/16</strain>
        <tissue evidence="2">Leaf</tissue>
    </source>
</reference>
<evidence type="ECO:0000313" key="3">
    <source>
        <dbReference type="Proteomes" id="UP001231189"/>
    </source>
</evidence>
<proteinExistence type="predicted"/>
<evidence type="ECO:0000313" key="2">
    <source>
        <dbReference type="EMBL" id="KAK1601888.1"/>
    </source>
</evidence>
<keyword evidence="3" id="KW-1185">Reference proteome</keyword>
<protein>
    <recommendedName>
        <fullName evidence="4">Retrotransposon gag domain-containing protein</fullName>
    </recommendedName>
</protein>
<evidence type="ECO:0000256" key="1">
    <source>
        <dbReference type="SAM" id="MobiDB-lite"/>
    </source>
</evidence>
<name>A0AAD8QIP3_LOLMU</name>
<dbReference type="Proteomes" id="UP001231189">
    <property type="component" value="Unassembled WGS sequence"/>
</dbReference>
<feature type="compositionally biased region" description="Gly residues" evidence="1">
    <location>
        <begin position="1"/>
        <end position="12"/>
    </location>
</feature>
<dbReference type="AlphaFoldDB" id="A0AAD8QIP3"/>
<accession>A0AAD8QIP3</accession>
<feature type="compositionally biased region" description="Acidic residues" evidence="1">
    <location>
        <begin position="13"/>
        <end position="32"/>
    </location>
</feature>
<comment type="caution">
    <text evidence="2">The sequence shown here is derived from an EMBL/GenBank/DDBJ whole genome shotgun (WGS) entry which is preliminary data.</text>
</comment>